<name>A0ACB9VXB5_CHAAC</name>
<evidence type="ECO:0000313" key="2">
    <source>
        <dbReference type="Proteomes" id="UP001057452"/>
    </source>
</evidence>
<organism evidence="1 2">
    <name type="scientific">Chaenocephalus aceratus</name>
    <name type="common">Blackfin icefish</name>
    <name type="synonym">Chaenichthys aceratus</name>
    <dbReference type="NCBI Taxonomy" id="36190"/>
    <lineage>
        <taxon>Eukaryota</taxon>
        <taxon>Metazoa</taxon>
        <taxon>Chordata</taxon>
        <taxon>Craniata</taxon>
        <taxon>Vertebrata</taxon>
        <taxon>Euteleostomi</taxon>
        <taxon>Actinopterygii</taxon>
        <taxon>Neopterygii</taxon>
        <taxon>Teleostei</taxon>
        <taxon>Neoteleostei</taxon>
        <taxon>Acanthomorphata</taxon>
        <taxon>Eupercaria</taxon>
        <taxon>Perciformes</taxon>
        <taxon>Notothenioidei</taxon>
        <taxon>Channichthyidae</taxon>
        <taxon>Chaenocephalus</taxon>
    </lineage>
</organism>
<reference evidence="1" key="1">
    <citation type="submission" date="2022-05" db="EMBL/GenBank/DDBJ databases">
        <title>Chromosome-level genome of Chaenocephalus aceratus.</title>
        <authorList>
            <person name="Park H."/>
        </authorList>
    </citation>
    <scope>NUCLEOTIDE SEQUENCE</scope>
    <source>
        <strain evidence="1">KU_202001</strain>
    </source>
</reference>
<protein>
    <submittedName>
        <fullName evidence="1">Uncharacterized protein</fullName>
    </submittedName>
</protein>
<evidence type="ECO:0000313" key="1">
    <source>
        <dbReference type="EMBL" id="KAI4804640.1"/>
    </source>
</evidence>
<accession>A0ACB9VXB5</accession>
<comment type="caution">
    <text evidence="1">The sequence shown here is derived from an EMBL/GenBank/DDBJ whole genome shotgun (WGS) entry which is preliminary data.</text>
</comment>
<sequence length="699" mass="79827">MPHPGVCVNIINARHLKDGNGTITNPQKFLDQDFEQLKQYCMIKRVRYVDDMFPPDVRSIGTELLKPDELKRVVWLRPHKMVPNPMFELDGFSRFDFGQGMLGNCWFLASIGALTFQDSILRQVVPHQTFNEEYCGIFHFRFWRFGRWVDVVIDDKLPTIDGRLIFVRSTDPTELWPALLEKAYAKVCGSYSDMNSGTTAEAMVDFTGGVHMCIDLTEPPPHLWELMCRAGQSKSLMGCGTHQGATSDNTVLPNGIVQGHAYTVTGVKQMTSQGQPVNLVRLWNPWGEREWIGDWSDKSPLWQTVSPQEREMCLTVADNGEFWMTLEDFCRFYSDLDICCLCPDILDGNTSCHWKTSFYEGRWVAGTTAGGCMNNIDLFWTNPQYQVKIDAILSECSGKQGEKNMLVSLMQKPDKRNRRLVQNLHIGFSVFEVTEEYKSTKGKFPASFFNMNRLVYQTKTYENAREVMGFLMLKPGEYLIVPSTFTPNETASFILTILSKAETHVHENSDGHGHEHEEVMQEDKGTENKENDENKKTFFRQYSDKYEEVDAEQLQRLLNENILKGDMKSGGFSIDACRSMVALMDTSITGKLNGEEFICLWKRVVGYKDIFFRTDVSKTGTLLLNELRNAVMATGKRVSDDMLNLLALRYGASSGHITLENFISMVLRFNCMSQIFGKLSNGTNMTLLESEWMYLSMYT</sequence>
<dbReference type="Proteomes" id="UP001057452">
    <property type="component" value="Chromosome 15"/>
</dbReference>
<proteinExistence type="predicted"/>
<keyword evidence="2" id="KW-1185">Reference proteome</keyword>
<gene>
    <name evidence="1" type="ORF">KUCAC02_026261</name>
</gene>
<dbReference type="EMBL" id="CM043799">
    <property type="protein sequence ID" value="KAI4804640.1"/>
    <property type="molecule type" value="Genomic_DNA"/>
</dbReference>